<dbReference type="Gene3D" id="3.30.1050.10">
    <property type="entry name" value="SCP2 sterol-binding domain"/>
    <property type="match status" value="1"/>
</dbReference>
<proteinExistence type="predicted"/>
<evidence type="ECO:0000313" key="2">
    <source>
        <dbReference type="EMBL" id="KNC78705.1"/>
    </source>
</evidence>
<dbReference type="OrthoDB" id="449487at2759"/>
<dbReference type="InterPro" id="IPR036527">
    <property type="entry name" value="SCP2_sterol-bd_dom_sf"/>
</dbReference>
<dbReference type="RefSeq" id="XP_014152607.1">
    <property type="nucleotide sequence ID" value="XM_014297132.1"/>
</dbReference>
<accession>A0A0L0FPG6</accession>
<name>A0A0L0FPG6_9EUKA</name>
<reference evidence="2 3" key="1">
    <citation type="submission" date="2011-02" db="EMBL/GenBank/DDBJ databases">
        <title>The Genome Sequence of Sphaeroforma arctica JP610.</title>
        <authorList>
            <consortium name="The Broad Institute Genome Sequencing Platform"/>
            <person name="Russ C."/>
            <person name="Cuomo C."/>
            <person name="Young S.K."/>
            <person name="Zeng Q."/>
            <person name="Gargeya S."/>
            <person name="Alvarado L."/>
            <person name="Berlin A."/>
            <person name="Chapman S.B."/>
            <person name="Chen Z."/>
            <person name="Freedman E."/>
            <person name="Gellesch M."/>
            <person name="Goldberg J."/>
            <person name="Griggs A."/>
            <person name="Gujja S."/>
            <person name="Heilman E."/>
            <person name="Heiman D."/>
            <person name="Howarth C."/>
            <person name="Mehta T."/>
            <person name="Neiman D."/>
            <person name="Pearson M."/>
            <person name="Roberts A."/>
            <person name="Saif S."/>
            <person name="Shea T."/>
            <person name="Shenoy N."/>
            <person name="Sisk P."/>
            <person name="Stolte C."/>
            <person name="Sykes S."/>
            <person name="White J."/>
            <person name="Yandava C."/>
            <person name="Burger G."/>
            <person name="Gray M.W."/>
            <person name="Holland P.W.H."/>
            <person name="King N."/>
            <person name="Lang F.B.F."/>
            <person name="Roger A.J."/>
            <person name="Ruiz-Trillo I."/>
            <person name="Haas B."/>
            <person name="Nusbaum C."/>
            <person name="Birren B."/>
        </authorList>
    </citation>
    <scope>NUCLEOTIDE SEQUENCE [LARGE SCALE GENOMIC DNA]</scope>
    <source>
        <strain evidence="2 3">JP610</strain>
    </source>
</reference>
<dbReference type="GeneID" id="25909381"/>
<keyword evidence="3" id="KW-1185">Reference proteome</keyword>
<organism evidence="2 3">
    <name type="scientific">Sphaeroforma arctica JP610</name>
    <dbReference type="NCBI Taxonomy" id="667725"/>
    <lineage>
        <taxon>Eukaryota</taxon>
        <taxon>Ichthyosporea</taxon>
        <taxon>Ichthyophonida</taxon>
        <taxon>Sphaeroforma</taxon>
    </lineage>
</organism>
<dbReference type="InterPro" id="IPR029229">
    <property type="entry name" value="Alkyl_sulf_C"/>
</dbReference>
<dbReference type="Proteomes" id="UP000054560">
    <property type="component" value="Unassembled WGS sequence"/>
</dbReference>
<dbReference type="Pfam" id="PF14864">
    <property type="entry name" value="Alkyl_sulf_C"/>
    <property type="match status" value="1"/>
</dbReference>
<dbReference type="AlphaFoldDB" id="A0A0L0FPG6"/>
<gene>
    <name evidence="2" type="ORF">SARC_08877</name>
</gene>
<dbReference type="SUPFAM" id="SSF55718">
    <property type="entry name" value="SCP-like"/>
    <property type="match status" value="1"/>
</dbReference>
<sequence>MLTGTQELRHGKKAYPEPDLDESILLEMPLWMMLQGLEIKIDPTMAEQSNGLSLNLEVKDTNEKFNIIISHAVLISLPVDVLPTTARATITADSKKAMINVLSTGDTSGVAITDDKTAFAELMGYVSTASDGTCNIIEPREHYIPKPQTTYPQSQTLASTAEPVSCPTSEDLSTGAWVGIVP</sequence>
<protein>
    <recommendedName>
        <fullName evidence="1">Alkyl sulfatase C-terminal domain-containing protein</fullName>
    </recommendedName>
</protein>
<feature type="domain" description="Alkyl sulfatase C-terminal" evidence="1">
    <location>
        <begin position="23"/>
        <end position="139"/>
    </location>
</feature>
<evidence type="ECO:0000313" key="3">
    <source>
        <dbReference type="Proteomes" id="UP000054560"/>
    </source>
</evidence>
<dbReference type="EMBL" id="KQ242439">
    <property type="protein sequence ID" value="KNC78705.1"/>
    <property type="molecule type" value="Genomic_DNA"/>
</dbReference>
<evidence type="ECO:0000259" key="1">
    <source>
        <dbReference type="Pfam" id="PF14864"/>
    </source>
</evidence>